<evidence type="ECO:0000259" key="2">
    <source>
        <dbReference type="Pfam" id="PF12697"/>
    </source>
</evidence>
<dbReference type="Gene3D" id="3.40.50.1820">
    <property type="entry name" value="alpha/beta hydrolase"/>
    <property type="match status" value="1"/>
</dbReference>
<sequence>MTPDVSVVAPGGGEVIDLGQARIRILEDGTTTAHRLGIAEITIPAHTQGPPQHRHAQHDEGFYVVSGTARFTVGRDVHEAPAGTLVMVPPGAPHTFANPGDQPLVMINTFTPDLYVQYFRDLRDMITGGRAMTAQNIAEVMDRYATTAVPDADGPLATPTIEQKEANPMTVSAPTGTTRTIELHHGPSVTVQEFGEHRHGTGVLMLHGGAGPRSMAGFAAGMSQHAHVLVPTHPGFDGTPRPEGTDTVADLACAYLDLLDELGLDEVMVVGSSAGGWIAAEMALRDNRGRISALVLLGATGITPEPPLAIADPADLGPVRTGELAFHNPDLRPNPAALSDQQKAAMAANRRTLAVYAGDPFCHDPKLRGRLHRVGVPVLVLAGEQDGIVPLEYERALADSFPRATFRPIPEAGHFPHLEQPDAVFGAIGDFVATELKPEGN</sequence>
<dbReference type="InterPro" id="IPR014710">
    <property type="entry name" value="RmlC-like_jellyroll"/>
</dbReference>
<dbReference type="PANTHER" id="PTHR36440">
    <property type="entry name" value="PUTATIVE (AFU_ORTHOLOGUE AFUA_8G07350)-RELATED"/>
    <property type="match status" value="1"/>
</dbReference>
<accession>A0A540VYW1</accession>
<dbReference type="InterPro" id="IPR013096">
    <property type="entry name" value="Cupin_2"/>
</dbReference>
<organism evidence="3 4">
    <name type="scientific">Kitasatospora acidiphila</name>
    <dbReference type="NCBI Taxonomy" id="2567942"/>
    <lineage>
        <taxon>Bacteria</taxon>
        <taxon>Bacillati</taxon>
        <taxon>Actinomycetota</taxon>
        <taxon>Actinomycetes</taxon>
        <taxon>Kitasatosporales</taxon>
        <taxon>Streptomycetaceae</taxon>
        <taxon>Kitasatospora</taxon>
    </lineage>
</organism>
<dbReference type="InterPro" id="IPR011051">
    <property type="entry name" value="RmlC_Cupin_sf"/>
</dbReference>
<keyword evidence="4" id="KW-1185">Reference proteome</keyword>
<dbReference type="Gene3D" id="2.60.120.10">
    <property type="entry name" value="Jelly Rolls"/>
    <property type="match status" value="1"/>
</dbReference>
<dbReference type="EMBL" id="VIGB01000003">
    <property type="protein sequence ID" value="TQF01921.1"/>
    <property type="molecule type" value="Genomic_DNA"/>
</dbReference>
<dbReference type="InterPro" id="IPR029058">
    <property type="entry name" value="AB_hydrolase_fold"/>
</dbReference>
<dbReference type="PANTHER" id="PTHR36440:SF1">
    <property type="entry name" value="PUTATIVE (AFU_ORTHOLOGUE AFUA_8G07350)-RELATED"/>
    <property type="match status" value="1"/>
</dbReference>
<dbReference type="Pfam" id="PF12697">
    <property type="entry name" value="Abhydrolase_6"/>
    <property type="match status" value="1"/>
</dbReference>
<dbReference type="InterPro" id="IPR053146">
    <property type="entry name" value="QDO-like"/>
</dbReference>
<dbReference type="CDD" id="cd02208">
    <property type="entry name" value="cupin_RmlC-like"/>
    <property type="match status" value="1"/>
</dbReference>
<dbReference type="SUPFAM" id="SSF51182">
    <property type="entry name" value="RmlC-like cupins"/>
    <property type="match status" value="1"/>
</dbReference>
<dbReference type="AlphaFoldDB" id="A0A540VYW1"/>
<dbReference type="GO" id="GO:0016787">
    <property type="term" value="F:hydrolase activity"/>
    <property type="evidence" value="ECO:0007669"/>
    <property type="project" value="UniProtKB-KW"/>
</dbReference>
<dbReference type="OrthoDB" id="3249793at2"/>
<dbReference type="SUPFAM" id="SSF53474">
    <property type="entry name" value="alpha/beta-Hydrolases"/>
    <property type="match status" value="1"/>
</dbReference>
<evidence type="ECO:0000313" key="4">
    <source>
        <dbReference type="Proteomes" id="UP000319103"/>
    </source>
</evidence>
<dbReference type="InterPro" id="IPR000073">
    <property type="entry name" value="AB_hydrolase_1"/>
</dbReference>
<gene>
    <name evidence="3" type="ORF">E6W39_06120</name>
</gene>
<proteinExistence type="predicted"/>
<comment type="caution">
    <text evidence="3">The sequence shown here is derived from an EMBL/GenBank/DDBJ whole genome shotgun (WGS) entry which is preliminary data.</text>
</comment>
<protein>
    <submittedName>
        <fullName evidence="3">Alpha/beta fold hydrolase</fullName>
    </submittedName>
</protein>
<dbReference type="Proteomes" id="UP000319103">
    <property type="component" value="Unassembled WGS sequence"/>
</dbReference>
<reference evidence="3 4" key="1">
    <citation type="submission" date="2019-06" db="EMBL/GenBank/DDBJ databases">
        <title>Description of Kitasatospora acidophila sp. nov. isolated from pine grove soil, and reclassification of Streptomyces novaecaesareae to Kitasatospora novaeceasareae comb. nov.</title>
        <authorList>
            <person name="Kim M.J."/>
        </authorList>
    </citation>
    <scope>NUCLEOTIDE SEQUENCE [LARGE SCALE GENOMIC DNA]</scope>
    <source>
        <strain evidence="3 4">MMS16-CNU292</strain>
    </source>
</reference>
<name>A0A540VYW1_9ACTN</name>
<evidence type="ECO:0000259" key="1">
    <source>
        <dbReference type="Pfam" id="PF07883"/>
    </source>
</evidence>
<dbReference type="PRINTS" id="PR00111">
    <property type="entry name" value="ABHYDROLASE"/>
</dbReference>
<dbReference type="Pfam" id="PF07883">
    <property type="entry name" value="Cupin_2"/>
    <property type="match status" value="1"/>
</dbReference>
<keyword evidence="3" id="KW-0378">Hydrolase</keyword>
<feature type="domain" description="Cupin type-2" evidence="1">
    <location>
        <begin position="41"/>
        <end position="109"/>
    </location>
</feature>
<feature type="domain" description="AB hydrolase-1" evidence="2">
    <location>
        <begin position="203"/>
        <end position="425"/>
    </location>
</feature>
<evidence type="ECO:0000313" key="3">
    <source>
        <dbReference type="EMBL" id="TQF01921.1"/>
    </source>
</evidence>